<comment type="caution">
    <text evidence="10">The sequence shown here is derived from an EMBL/GenBank/DDBJ whole genome shotgun (WGS) entry which is preliminary data.</text>
</comment>
<name>A0A060SQW3_PYCCI</name>
<dbReference type="InterPro" id="IPR016488">
    <property type="entry name" value="NADH_Ub_cplx-1_asu_su-6"/>
</dbReference>
<dbReference type="CDD" id="cd20266">
    <property type="entry name" value="Complex1_LYR_NDUFA6_LYRM6"/>
    <property type="match status" value="1"/>
</dbReference>
<dbReference type="GO" id="GO:0005743">
    <property type="term" value="C:mitochondrial inner membrane"/>
    <property type="evidence" value="ECO:0007669"/>
    <property type="project" value="UniProtKB-SubCell"/>
</dbReference>
<dbReference type="STRING" id="5643.A0A060SQW3"/>
<dbReference type="InterPro" id="IPR045299">
    <property type="entry name" value="Complex1_LYR_NDUFA6_LYRM6"/>
</dbReference>
<evidence type="ECO:0000313" key="10">
    <source>
        <dbReference type="EMBL" id="CDO76760.1"/>
    </source>
</evidence>
<dbReference type="EMBL" id="CCBP010000412">
    <property type="protein sequence ID" value="CDO76760.1"/>
    <property type="molecule type" value="Genomic_DNA"/>
</dbReference>
<dbReference type="GO" id="GO:0045271">
    <property type="term" value="C:respiratory chain complex I"/>
    <property type="evidence" value="ECO:0007669"/>
    <property type="project" value="InterPro"/>
</dbReference>
<reference evidence="10" key="1">
    <citation type="submission" date="2014-01" db="EMBL/GenBank/DDBJ databases">
        <title>The genome of the white-rot fungus Pycnoporus cinnabarinus: a basidiomycete model with a versatile arsenal for lignocellulosic biomass breakdown.</title>
        <authorList>
            <person name="Levasseur A."/>
            <person name="Lomascolo A."/>
            <person name="Ruiz-Duenas F.J."/>
            <person name="Uzan E."/>
            <person name="Piumi F."/>
            <person name="Kues U."/>
            <person name="Ram A.F.J."/>
            <person name="Murat C."/>
            <person name="Haon M."/>
            <person name="Benoit I."/>
            <person name="Arfi Y."/>
            <person name="Chevret D."/>
            <person name="Drula E."/>
            <person name="Kwon M.J."/>
            <person name="Gouret P."/>
            <person name="Lesage-Meessen L."/>
            <person name="Lombard V."/>
            <person name="Mariette J."/>
            <person name="Noirot C."/>
            <person name="Park J."/>
            <person name="Patyshakuliyeva A."/>
            <person name="Wieneger R.A.B."/>
            <person name="Wosten H.A.B."/>
            <person name="Martin F."/>
            <person name="Coutinho P.M."/>
            <person name="de Vries R."/>
            <person name="Martinez A.T."/>
            <person name="Klopp C."/>
            <person name="Pontarotti P."/>
            <person name="Henrissat B."/>
            <person name="Record E."/>
        </authorList>
    </citation>
    <scope>NUCLEOTIDE SEQUENCE [LARGE SCALE GENOMIC DNA]</scope>
    <source>
        <strain evidence="10">BRFM137</strain>
    </source>
</reference>
<dbReference type="OMA" id="EICTLYA"/>
<protein>
    <recommendedName>
        <fullName evidence="9">Complex 1 LYR protein domain-containing protein</fullName>
    </recommendedName>
</protein>
<dbReference type="OrthoDB" id="14535at2759"/>
<keyword evidence="11" id="KW-1185">Reference proteome</keyword>
<evidence type="ECO:0000256" key="1">
    <source>
        <dbReference type="ARBA" id="ARBA00004443"/>
    </source>
</evidence>
<dbReference type="Proteomes" id="UP000029665">
    <property type="component" value="Unassembled WGS sequence"/>
</dbReference>
<keyword evidence="3" id="KW-0813">Transport</keyword>
<keyword evidence="7" id="KW-0496">Mitochondrion</keyword>
<evidence type="ECO:0000256" key="4">
    <source>
        <dbReference type="ARBA" id="ARBA00022660"/>
    </source>
</evidence>
<keyword evidence="8" id="KW-0472">Membrane</keyword>
<evidence type="ECO:0000256" key="7">
    <source>
        <dbReference type="ARBA" id="ARBA00023128"/>
    </source>
</evidence>
<keyword evidence="4" id="KW-0679">Respiratory chain</keyword>
<dbReference type="AlphaFoldDB" id="A0A060SQW3"/>
<evidence type="ECO:0000256" key="6">
    <source>
        <dbReference type="ARBA" id="ARBA00022982"/>
    </source>
</evidence>
<dbReference type="PANTHER" id="PTHR12964">
    <property type="entry name" value="NADH-UBIQUINONE OXIDOREDUCTASE B14 SUBUNIT"/>
    <property type="match status" value="1"/>
</dbReference>
<keyword evidence="6" id="KW-0249">Electron transport</keyword>
<feature type="domain" description="Complex 1 LYR protein" evidence="9">
    <location>
        <begin position="23"/>
        <end position="84"/>
    </location>
</feature>
<comment type="similarity">
    <text evidence="2">Belongs to the complex I LYR family.</text>
</comment>
<evidence type="ECO:0000259" key="9">
    <source>
        <dbReference type="Pfam" id="PF05347"/>
    </source>
</evidence>
<organism evidence="10 11">
    <name type="scientific">Pycnoporus cinnabarinus</name>
    <name type="common">Cinnabar-red polypore</name>
    <name type="synonym">Trametes cinnabarina</name>
    <dbReference type="NCBI Taxonomy" id="5643"/>
    <lineage>
        <taxon>Eukaryota</taxon>
        <taxon>Fungi</taxon>
        <taxon>Dikarya</taxon>
        <taxon>Basidiomycota</taxon>
        <taxon>Agaricomycotina</taxon>
        <taxon>Agaricomycetes</taxon>
        <taxon>Polyporales</taxon>
        <taxon>Polyporaceae</taxon>
        <taxon>Trametes</taxon>
    </lineage>
</organism>
<evidence type="ECO:0000256" key="3">
    <source>
        <dbReference type="ARBA" id="ARBA00022448"/>
    </source>
</evidence>
<dbReference type="PANTHER" id="PTHR12964:SF0">
    <property type="entry name" value="NADH DEHYDROGENASE [UBIQUINONE] 1 ALPHA SUBCOMPLEX SUBUNIT 6"/>
    <property type="match status" value="1"/>
</dbReference>
<dbReference type="Pfam" id="PF05347">
    <property type="entry name" value="Complex1_LYR"/>
    <property type="match status" value="1"/>
</dbReference>
<dbReference type="PIRSF" id="PIRSF006643">
    <property type="entry name" value="NDUA6"/>
    <property type="match status" value="1"/>
</dbReference>
<sequence length="137" mass="15972">MATIPARLARTARVSSSPEEARKRVIQLYRDWYRSAPEICSLYALNVTPAYVRHCIRARFEENRYVNDTRLVDILIQKGRQEYQETLNCWKQLDHIMGILLAPRSRPQRTFLQKFYEGRDEDAVLPAATGIVHPKAL</sequence>
<comment type="subcellular location">
    <subcellularLocation>
        <location evidence="1">Mitochondrion inner membrane</location>
        <topology evidence="1">Peripheral membrane protein</topology>
        <orientation evidence="1">Matrix side</orientation>
    </subcellularLocation>
</comment>
<evidence type="ECO:0000256" key="8">
    <source>
        <dbReference type="ARBA" id="ARBA00023136"/>
    </source>
</evidence>
<dbReference type="InterPro" id="IPR008011">
    <property type="entry name" value="Complex1_LYR_dom"/>
</dbReference>
<evidence type="ECO:0000256" key="5">
    <source>
        <dbReference type="ARBA" id="ARBA00022792"/>
    </source>
</evidence>
<accession>A0A060SQW3</accession>
<gene>
    <name evidence="10" type="ORF">BN946_scf185028.g11</name>
</gene>
<evidence type="ECO:0000256" key="2">
    <source>
        <dbReference type="ARBA" id="ARBA00009508"/>
    </source>
</evidence>
<proteinExistence type="inferred from homology"/>
<dbReference type="GO" id="GO:0006979">
    <property type="term" value="P:response to oxidative stress"/>
    <property type="evidence" value="ECO:0007669"/>
    <property type="project" value="TreeGrafter"/>
</dbReference>
<dbReference type="HOGENOM" id="CLU_111660_2_0_1"/>
<evidence type="ECO:0000313" key="11">
    <source>
        <dbReference type="Proteomes" id="UP000029665"/>
    </source>
</evidence>
<keyword evidence="5" id="KW-0999">Mitochondrion inner membrane</keyword>